<sequence>MTKIASVSTRICFMSLRKFWTLYSHLWKGVCFPVLLGDIAYAVSFRCAFSSLLPSSERLPCTGDSQMSNGETQSVQ</sequence>
<name>A0A0E9UUZ2_ANGAN</name>
<protein>
    <submittedName>
        <fullName evidence="2">Uncharacterized protein</fullName>
    </submittedName>
</protein>
<feature type="region of interest" description="Disordered" evidence="1">
    <location>
        <begin position="55"/>
        <end position="76"/>
    </location>
</feature>
<accession>A0A0E9UUZ2</accession>
<proteinExistence type="predicted"/>
<dbReference type="EMBL" id="GBXM01039001">
    <property type="protein sequence ID" value="JAH69576.1"/>
    <property type="molecule type" value="Transcribed_RNA"/>
</dbReference>
<evidence type="ECO:0000313" key="2">
    <source>
        <dbReference type="EMBL" id="JAH69576.1"/>
    </source>
</evidence>
<evidence type="ECO:0000256" key="1">
    <source>
        <dbReference type="SAM" id="MobiDB-lite"/>
    </source>
</evidence>
<organism evidence="2">
    <name type="scientific">Anguilla anguilla</name>
    <name type="common">European freshwater eel</name>
    <name type="synonym">Muraena anguilla</name>
    <dbReference type="NCBI Taxonomy" id="7936"/>
    <lineage>
        <taxon>Eukaryota</taxon>
        <taxon>Metazoa</taxon>
        <taxon>Chordata</taxon>
        <taxon>Craniata</taxon>
        <taxon>Vertebrata</taxon>
        <taxon>Euteleostomi</taxon>
        <taxon>Actinopterygii</taxon>
        <taxon>Neopterygii</taxon>
        <taxon>Teleostei</taxon>
        <taxon>Anguilliformes</taxon>
        <taxon>Anguillidae</taxon>
        <taxon>Anguilla</taxon>
    </lineage>
</organism>
<reference evidence="2" key="1">
    <citation type="submission" date="2014-11" db="EMBL/GenBank/DDBJ databases">
        <authorList>
            <person name="Amaro Gonzalez C."/>
        </authorList>
    </citation>
    <scope>NUCLEOTIDE SEQUENCE</scope>
</reference>
<dbReference type="AlphaFoldDB" id="A0A0E9UUZ2"/>
<reference evidence="2" key="2">
    <citation type="journal article" date="2015" name="Fish Shellfish Immunol.">
        <title>Early steps in the European eel (Anguilla anguilla)-Vibrio vulnificus interaction in the gills: Role of the RtxA13 toxin.</title>
        <authorList>
            <person name="Callol A."/>
            <person name="Pajuelo D."/>
            <person name="Ebbesson L."/>
            <person name="Teles M."/>
            <person name="MacKenzie S."/>
            <person name="Amaro C."/>
        </authorList>
    </citation>
    <scope>NUCLEOTIDE SEQUENCE</scope>
</reference>
<feature type="compositionally biased region" description="Polar residues" evidence="1">
    <location>
        <begin position="63"/>
        <end position="76"/>
    </location>
</feature>